<feature type="region of interest" description="Disordered" evidence="4">
    <location>
        <begin position="32"/>
        <end position="63"/>
    </location>
</feature>
<feature type="chain" id="PRO_5045995634" evidence="5">
    <location>
        <begin position="22"/>
        <end position="520"/>
    </location>
</feature>
<dbReference type="Pfam" id="PF08386">
    <property type="entry name" value="Abhydrolase_4"/>
    <property type="match status" value="1"/>
</dbReference>
<evidence type="ECO:0000256" key="1">
    <source>
        <dbReference type="ARBA" id="ARBA00010088"/>
    </source>
</evidence>
<organism evidence="8 9">
    <name type="scientific">Streptoalloteichus tenebrarius (strain ATCC 17920 / DSM 40477 / JCM 4838 / CBS 697.72 / NBRC 16177 / NCIMB 11028 / NRRL B-12390 / A12253. 1 / ISP 5477)</name>
    <name type="common">Streptomyces tenebrarius</name>
    <dbReference type="NCBI Taxonomy" id="1933"/>
    <lineage>
        <taxon>Bacteria</taxon>
        <taxon>Bacillati</taxon>
        <taxon>Actinomycetota</taxon>
        <taxon>Actinomycetes</taxon>
        <taxon>Pseudonocardiales</taxon>
        <taxon>Pseudonocardiaceae</taxon>
        <taxon>Streptoalloteichus</taxon>
    </lineage>
</organism>
<evidence type="ECO:0000256" key="3">
    <source>
        <dbReference type="ARBA" id="ARBA00022801"/>
    </source>
</evidence>
<dbReference type="PANTHER" id="PTHR43248">
    <property type="entry name" value="2-SUCCINYL-6-HYDROXY-2,4-CYCLOHEXADIENE-1-CARBOXYLATE SYNTHASE"/>
    <property type="match status" value="1"/>
</dbReference>
<keyword evidence="9" id="KW-1185">Reference proteome</keyword>
<dbReference type="SUPFAM" id="SSF53474">
    <property type="entry name" value="alpha/beta-Hydrolases"/>
    <property type="match status" value="1"/>
</dbReference>
<evidence type="ECO:0000256" key="2">
    <source>
        <dbReference type="ARBA" id="ARBA00022729"/>
    </source>
</evidence>
<sequence>MPRAAIRAAALLLPLAMVAVAGCTVGPADPPPIGVRGAAPEQPPAAAPGGGRPLPRLEESHSDRISWSDCTSTVRARLGGAGGNGPRLECGRVVAPLDAPDRPGRGSIRLSVLRAGSGKVPLLVVNDVDEEPATTRAARLAGQLPPEFLQTFALVGVDRRGTGGSTPADCVPPEQRRAIAGFDPAAREPAKLQDLMDSLRKATQRCLIDLENQFPALDAWRAAGDLNQVREALGVSRVNALGRGTGSQVLTTFAQRFPDAVGRFVLDGVPDPTTDAVGQTEARAAAAEQAFDAFAKDCVARGCPLGGDPKQALTGLLEKLRQQPIAVSGGTPVTAGLVMRAVVAGLGDRQRWPGLAESLAKAGSGDGSGVSAAVRPLVSGQGDQPPALDGVLINTCNDTATRVPFDRLAALVPEWQGKYPLFGAFLAQQLMACSAWPPVKPLPSPRTLDVPPMVVLSGAADPVTPLLGTTRAAEQLTGSALVSWQGSGHGAFPASPCATAAVQRFLVEGQVPVNRTTCPP</sequence>
<dbReference type="InterPro" id="IPR013595">
    <property type="entry name" value="Pept_S33_TAP-like_C"/>
</dbReference>
<dbReference type="RefSeq" id="WP_253669257.1">
    <property type="nucleotide sequence ID" value="NZ_JAMTCP010000008.1"/>
</dbReference>
<keyword evidence="3" id="KW-0378">Hydrolase</keyword>
<proteinExistence type="inferred from homology"/>
<dbReference type="InterPro" id="IPR051601">
    <property type="entry name" value="Serine_prot/Carboxylest_S33"/>
</dbReference>
<feature type="signal peptide" evidence="5">
    <location>
        <begin position="1"/>
        <end position="21"/>
    </location>
</feature>
<gene>
    <name evidence="8" type="ORF">LX15_002017</name>
</gene>
<evidence type="ECO:0000256" key="5">
    <source>
        <dbReference type="SAM" id="SignalP"/>
    </source>
</evidence>
<dbReference type="Pfam" id="PF00561">
    <property type="entry name" value="Abhydrolase_1"/>
    <property type="match status" value="1"/>
</dbReference>
<evidence type="ECO:0000313" key="8">
    <source>
        <dbReference type="EMBL" id="MCP2258323.1"/>
    </source>
</evidence>
<evidence type="ECO:0000313" key="9">
    <source>
        <dbReference type="Proteomes" id="UP001205311"/>
    </source>
</evidence>
<comment type="similarity">
    <text evidence="1">Belongs to the peptidase S33 family.</text>
</comment>
<name>A0ABT1HS70_STRSD</name>
<dbReference type="InterPro" id="IPR029058">
    <property type="entry name" value="AB_hydrolase_fold"/>
</dbReference>
<dbReference type="EMBL" id="JAMTCP010000008">
    <property type="protein sequence ID" value="MCP2258323.1"/>
    <property type="molecule type" value="Genomic_DNA"/>
</dbReference>
<comment type="caution">
    <text evidence="8">The sequence shown here is derived from an EMBL/GenBank/DDBJ whole genome shotgun (WGS) entry which is preliminary data.</text>
</comment>
<accession>A0ABT1HS70</accession>
<dbReference type="Proteomes" id="UP001205311">
    <property type="component" value="Unassembled WGS sequence"/>
</dbReference>
<keyword evidence="2 5" id="KW-0732">Signal</keyword>
<evidence type="ECO:0000259" key="6">
    <source>
        <dbReference type="Pfam" id="PF00561"/>
    </source>
</evidence>
<evidence type="ECO:0000259" key="7">
    <source>
        <dbReference type="Pfam" id="PF08386"/>
    </source>
</evidence>
<feature type="domain" description="AB hydrolase-1" evidence="6">
    <location>
        <begin position="145"/>
        <end position="298"/>
    </location>
</feature>
<dbReference type="PANTHER" id="PTHR43248:SF29">
    <property type="entry name" value="TRIPEPTIDYL AMINOPEPTIDASE"/>
    <property type="match status" value="1"/>
</dbReference>
<evidence type="ECO:0000256" key="4">
    <source>
        <dbReference type="SAM" id="MobiDB-lite"/>
    </source>
</evidence>
<protein>
    <submittedName>
        <fullName evidence="8">TAP-like protein</fullName>
    </submittedName>
</protein>
<dbReference type="Gene3D" id="3.40.50.1820">
    <property type="entry name" value="alpha/beta hydrolase"/>
    <property type="match status" value="1"/>
</dbReference>
<dbReference type="InterPro" id="IPR000073">
    <property type="entry name" value="AB_hydrolase_1"/>
</dbReference>
<feature type="domain" description="Peptidase S33 tripeptidyl aminopeptidase-like C-terminal" evidence="7">
    <location>
        <begin position="419"/>
        <end position="518"/>
    </location>
</feature>
<dbReference type="PROSITE" id="PS51257">
    <property type="entry name" value="PROKAR_LIPOPROTEIN"/>
    <property type="match status" value="1"/>
</dbReference>
<reference evidence="8 9" key="1">
    <citation type="submission" date="2022-06" db="EMBL/GenBank/DDBJ databases">
        <title>Genomic Encyclopedia of Archaeal and Bacterial Type Strains, Phase II (KMG-II): from individual species to whole genera.</title>
        <authorList>
            <person name="Goeker M."/>
        </authorList>
    </citation>
    <scope>NUCLEOTIDE SEQUENCE [LARGE SCALE GENOMIC DNA]</scope>
    <source>
        <strain evidence="8 9">DSM 40477</strain>
    </source>
</reference>